<dbReference type="Proteomes" id="UP000501753">
    <property type="component" value="Chromosome"/>
</dbReference>
<dbReference type="RefSeq" id="WP_127176657.1">
    <property type="nucleotide sequence ID" value="NZ_CP029078.1"/>
</dbReference>
<evidence type="ECO:0000256" key="1">
    <source>
        <dbReference type="ARBA" id="ARBA00022679"/>
    </source>
</evidence>
<dbReference type="InterPro" id="IPR013747">
    <property type="entry name" value="ACP_syn_III_C"/>
</dbReference>
<proteinExistence type="predicted"/>
<sequence>MGIGIGAVHCLAPEKRVRIADLPACAGLEAEALASLQACGVRTVAIHPDTDACELAIRACRELLADHPHEPDFLIHIESRASERLAGSDACRVQAGAGLTSAVPFTVGGLACVGPSAAWALAHDLLLADPARRSILLAFGTRPAEDKRIRYPASVLGDGAFAMTIVREGRPALKASRMSADGSFNDRVHVDYVKAPWHEWGAERAVRERLGFDLAMESRTRLAQLVDETLTDAGLTRDDVAAAVLQNLPADASPFFEQALGLPIHPICAEQLAERGNLGPMGAVLSLDRLLTTAGLRSGDHVLILSRSRGAAWAVTLWEA</sequence>
<dbReference type="GO" id="GO:0016747">
    <property type="term" value="F:acyltransferase activity, transferring groups other than amino-acyl groups"/>
    <property type="evidence" value="ECO:0007669"/>
    <property type="project" value="UniProtKB-ARBA"/>
</dbReference>
<name>A0A3Q9KM11_STRGD</name>
<accession>A0A3Q9KM11</accession>
<dbReference type="InterPro" id="IPR016039">
    <property type="entry name" value="Thiolase-like"/>
</dbReference>
<evidence type="ECO:0000313" key="6">
    <source>
        <dbReference type="Proteomes" id="UP000271291"/>
    </source>
</evidence>
<gene>
    <name evidence="5" type="ORF">DDJ31_34225</name>
    <name evidence="4" type="ORF">ELQ87_05130</name>
</gene>
<dbReference type="AlphaFoldDB" id="A0A3Q9KM11"/>
<dbReference type="EMBL" id="CP034687">
    <property type="protein sequence ID" value="AZS83746.1"/>
    <property type="molecule type" value="Genomic_DNA"/>
</dbReference>
<keyword evidence="1" id="KW-0808">Transferase</keyword>
<keyword evidence="7" id="KW-1185">Reference proteome</keyword>
<dbReference type="Pfam" id="PF08541">
    <property type="entry name" value="ACP_syn_III_C"/>
    <property type="match status" value="1"/>
</dbReference>
<reference evidence="5 7" key="1">
    <citation type="submission" date="2018-04" db="EMBL/GenBank/DDBJ databases">
        <title>Complete genome sequences of Streptomyces griseoviridis K61 and characterization of antagonistic properties of biological control agents.</title>
        <authorList>
            <person name="Mariita R.M."/>
            <person name="Sello J.K."/>
        </authorList>
    </citation>
    <scope>NUCLEOTIDE SEQUENCE [LARGE SCALE GENOMIC DNA]</scope>
    <source>
        <strain evidence="5 7">K61</strain>
    </source>
</reference>
<feature type="domain" description="Beta-ketoacyl-[acyl-carrier-protein] synthase III C-terminal" evidence="3">
    <location>
        <begin position="230"/>
        <end position="319"/>
    </location>
</feature>
<evidence type="ECO:0000313" key="5">
    <source>
        <dbReference type="EMBL" id="QCN89402.1"/>
    </source>
</evidence>
<reference evidence="4 6" key="2">
    <citation type="submission" date="2018-12" db="EMBL/GenBank/DDBJ databases">
        <title>Streptomyces griseoviridis F1-27 complete genome.</title>
        <authorList>
            <person name="Mariita R.M."/>
            <person name="Sello J.K."/>
        </authorList>
    </citation>
    <scope>NUCLEOTIDE SEQUENCE [LARGE SCALE GENOMIC DNA]</scope>
    <source>
        <strain evidence="4 6">F1-27</strain>
    </source>
</reference>
<dbReference type="PANTHER" id="PTHR34069">
    <property type="entry name" value="3-OXOACYL-[ACYL-CARRIER-PROTEIN] SYNTHASE 3"/>
    <property type="match status" value="1"/>
</dbReference>
<dbReference type="GO" id="GO:0044550">
    <property type="term" value="P:secondary metabolite biosynthetic process"/>
    <property type="evidence" value="ECO:0007669"/>
    <property type="project" value="TreeGrafter"/>
</dbReference>
<dbReference type="PANTHER" id="PTHR34069:SF2">
    <property type="entry name" value="BETA-KETOACYL-[ACYL-CARRIER-PROTEIN] SYNTHASE III"/>
    <property type="match status" value="1"/>
</dbReference>
<dbReference type="KEGG" id="sgd:ELQ87_05130"/>
<keyword evidence="2" id="KW-0012">Acyltransferase</keyword>
<dbReference type="EMBL" id="CP029078">
    <property type="protein sequence ID" value="QCN89402.1"/>
    <property type="molecule type" value="Genomic_DNA"/>
</dbReference>
<evidence type="ECO:0000259" key="3">
    <source>
        <dbReference type="Pfam" id="PF08541"/>
    </source>
</evidence>
<dbReference type="Proteomes" id="UP000271291">
    <property type="component" value="Chromosome"/>
</dbReference>
<evidence type="ECO:0000313" key="7">
    <source>
        <dbReference type="Proteomes" id="UP000501753"/>
    </source>
</evidence>
<dbReference type="SUPFAM" id="SSF53901">
    <property type="entry name" value="Thiolase-like"/>
    <property type="match status" value="1"/>
</dbReference>
<organism evidence="4 6">
    <name type="scientific">Streptomyces griseoviridis</name>
    <dbReference type="NCBI Taxonomy" id="45398"/>
    <lineage>
        <taxon>Bacteria</taxon>
        <taxon>Bacillati</taxon>
        <taxon>Actinomycetota</taxon>
        <taxon>Actinomycetes</taxon>
        <taxon>Kitasatosporales</taxon>
        <taxon>Streptomycetaceae</taxon>
        <taxon>Streptomyces</taxon>
    </lineage>
</organism>
<evidence type="ECO:0000313" key="4">
    <source>
        <dbReference type="EMBL" id="AZS83746.1"/>
    </source>
</evidence>
<protein>
    <submittedName>
        <fullName evidence="4">3-oxoacyl-ACP synthase</fullName>
    </submittedName>
</protein>
<dbReference type="OrthoDB" id="3659750at2"/>
<dbReference type="Gene3D" id="3.40.47.10">
    <property type="match status" value="2"/>
</dbReference>
<evidence type="ECO:0000256" key="2">
    <source>
        <dbReference type="ARBA" id="ARBA00023315"/>
    </source>
</evidence>